<dbReference type="AlphaFoldDB" id="A9V1N1"/>
<organism evidence="1 2">
    <name type="scientific">Monosiga brevicollis</name>
    <name type="common">Choanoflagellate</name>
    <dbReference type="NCBI Taxonomy" id="81824"/>
    <lineage>
        <taxon>Eukaryota</taxon>
        <taxon>Choanoflagellata</taxon>
        <taxon>Craspedida</taxon>
        <taxon>Salpingoecidae</taxon>
        <taxon>Monosiga</taxon>
    </lineage>
</organism>
<protein>
    <submittedName>
        <fullName evidence="1">Uncharacterized protein</fullName>
    </submittedName>
</protein>
<dbReference type="PANTHER" id="PTHR31151">
    <property type="entry name" value="PROLINE-TRNA LIGASE (DUF1680)"/>
    <property type="match status" value="1"/>
</dbReference>
<dbReference type="Proteomes" id="UP000001357">
    <property type="component" value="Unassembled WGS sequence"/>
</dbReference>
<dbReference type="PANTHER" id="PTHR31151:SF0">
    <property type="entry name" value="PROLINE-TRNA LIGASE (DUF1680)"/>
    <property type="match status" value="1"/>
</dbReference>
<dbReference type="eggNOG" id="ENOG502QVKK">
    <property type="taxonomic scope" value="Eukaryota"/>
</dbReference>
<reference evidence="1 2" key="1">
    <citation type="journal article" date="2008" name="Nature">
        <title>The genome of the choanoflagellate Monosiga brevicollis and the origin of metazoans.</title>
        <authorList>
            <consortium name="JGI Sequencing"/>
            <person name="King N."/>
            <person name="Westbrook M.J."/>
            <person name="Young S.L."/>
            <person name="Kuo A."/>
            <person name="Abedin M."/>
            <person name="Chapman J."/>
            <person name="Fairclough S."/>
            <person name="Hellsten U."/>
            <person name="Isogai Y."/>
            <person name="Letunic I."/>
            <person name="Marr M."/>
            <person name="Pincus D."/>
            <person name="Putnam N."/>
            <person name="Rokas A."/>
            <person name="Wright K.J."/>
            <person name="Zuzow R."/>
            <person name="Dirks W."/>
            <person name="Good M."/>
            <person name="Goodstein D."/>
            <person name="Lemons D."/>
            <person name="Li W."/>
            <person name="Lyons J.B."/>
            <person name="Morris A."/>
            <person name="Nichols S."/>
            <person name="Richter D.J."/>
            <person name="Salamov A."/>
            <person name="Bork P."/>
            <person name="Lim W.A."/>
            <person name="Manning G."/>
            <person name="Miller W.T."/>
            <person name="McGinnis W."/>
            <person name="Shapiro H."/>
            <person name="Tjian R."/>
            <person name="Grigoriev I.V."/>
            <person name="Rokhsar D."/>
        </authorList>
    </citation>
    <scope>NUCLEOTIDE SEQUENCE [LARGE SCALE GENOMIC DNA]</scope>
    <source>
        <strain evidence="2">MX1 / ATCC 50154</strain>
    </source>
</reference>
<dbReference type="KEGG" id="mbr:MONBRDRAFT_26201"/>
<dbReference type="EMBL" id="CH991554">
    <property type="protein sequence ID" value="EDQ88470.1"/>
    <property type="molecule type" value="Genomic_DNA"/>
</dbReference>
<accession>A9V1N1</accession>
<name>A9V1N1_MONBE</name>
<evidence type="ECO:0000313" key="1">
    <source>
        <dbReference type="EMBL" id="EDQ88470.1"/>
    </source>
</evidence>
<gene>
    <name evidence="1" type="ORF">MONBRDRAFT_26201</name>
</gene>
<proteinExistence type="predicted"/>
<dbReference type="InParanoid" id="A9V1N1"/>
<dbReference type="RefSeq" id="XP_001746574.1">
    <property type="nucleotide sequence ID" value="XM_001746522.1"/>
</dbReference>
<evidence type="ECO:0000313" key="2">
    <source>
        <dbReference type="Proteomes" id="UP000001357"/>
    </source>
</evidence>
<dbReference type="STRING" id="81824.A9V1N1"/>
<keyword evidence="2" id="KW-1185">Reference proteome</keyword>
<sequence>MSHATRVLAQVWIGGSADNAGAGHERGPYWLNGMVSLVAQLNASGSPLAVNVSQQVNQWIYHILDNQSADGWLGPHDDDSISGKGNIYWSGWNVISGLLQYAWVTGTNSTIGRRCGAAVVAYMAATQARMANDPFLTWSQNRWQDWVYLVHWALDQDPQGQEQMLWDLGELTWQQSWDWDSYYNQTGIGATGAYVGQSVPRFPEAEVAAWTMWDHGVNNAMGTKSCAVWSRQSHNASDPLQSYIKLDMQDRFHGQPHGMYSADECFGGRHLNRGIELCAVVEQMYSLGIIYQVQGDPYFMDRLERIAFNAWPGTTTDDLWQHQYLQQANEINAMYDTNPHVWATDGDDATGFGVEPNFGCCTEICAWLGLFRLCNYSANMQQGWPKLVNNGLFISVDTNYPFESTAKISLQGSGTLWLRVPGWALNGTLVQDNGPETMLVNGTLHRIVINGSSEVEVDLNPATKMEQGWGRLEQVLPHVNYSVVGVAVPADVGNFSFTNGAALAQSRLEGRTDVRSGDPNETTTVRFATALVGQGHNLSAVNFTFQYVSGYSADNGAVGASFDLQVTDVQGRLLQTLYRSPPLSNYSFDDFSTYSPPNTVVVESLNVDNQEPLYLQLMFYNHDRNLQLLLPMEMRVQWTTASSPSPPSPGPSPLITPGTNAVSFYHGPMLYALPLNYSSSVVKTWEPFGNTDVNLVTEAPWSWVVNVSVPPVHSCQSSLAPKPFDTGHVVCTLQVQARPLASWIAASNAANEPPPSPVDCSLTGACGDEVVTLHLVPYGTTNLRISSFPWTQ</sequence>
<dbReference type="GeneID" id="5891924"/>